<feature type="non-terminal residue" evidence="1">
    <location>
        <position position="1"/>
    </location>
</feature>
<dbReference type="EMBL" id="BTRK01000006">
    <property type="protein sequence ID" value="GMR58334.1"/>
    <property type="molecule type" value="Genomic_DNA"/>
</dbReference>
<evidence type="ECO:0000313" key="1">
    <source>
        <dbReference type="EMBL" id="GMR58334.1"/>
    </source>
</evidence>
<sequence length="82" mass="9306">VNRTSVDEIEAQLEELSLVRVGDKQRFDHVLVLVREVELVRVLLGVACADKCVKFTILLLVDFPSDFPDIGEHLPFRLSEQS</sequence>
<feature type="non-terminal residue" evidence="1">
    <location>
        <position position="82"/>
    </location>
</feature>
<keyword evidence="2" id="KW-1185">Reference proteome</keyword>
<dbReference type="Proteomes" id="UP001328107">
    <property type="component" value="Unassembled WGS sequence"/>
</dbReference>
<name>A0AAN5IBA8_9BILA</name>
<evidence type="ECO:0000313" key="2">
    <source>
        <dbReference type="Proteomes" id="UP001328107"/>
    </source>
</evidence>
<dbReference type="AlphaFoldDB" id="A0AAN5IBA8"/>
<reference evidence="2" key="1">
    <citation type="submission" date="2022-10" db="EMBL/GenBank/DDBJ databases">
        <title>Genome assembly of Pristionchus species.</title>
        <authorList>
            <person name="Yoshida K."/>
            <person name="Sommer R.J."/>
        </authorList>
    </citation>
    <scope>NUCLEOTIDE SEQUENCE [LARGE SCALE GENOMIC DNA]</scope>
    <source>
        <strain evidence="2">RS5460</strain>
    </source>
</reference>
<gene>
    <name evidence="1" type="ORF">PMAYCL1PPCAC_28529</name>
</gene>
<proteinExistence type="predicted"/>
<accession>A0AAN5IBA8</accession>
<organism evidence="1 2">
    <name type="scientific">Pristionchus mayeri</name>
    <dbReference type="NCBI Taxonomy" id="1317129"/>
    <lineage>
        <taxon>Eukaryota</taxon>
        <taxon>Metazoa</taxon>
        <taxon>Ecdysozoa</taxon>
        <taxon>Nematoda</taxon>
        <taxon>Chromadorea</taxon>
        <taxon>Rhabditida</taxon>
        <taxon>Rhabditina</taxon>
        <taxon>Diplogasteromorpha</taxon>
        <taxon>Diplogasteroidea</taxon>
        <taxon>Neodiplogasteridae</taxon>
        <taxon>Pristionchus</taxon>
    </lineage>
</organism>
<comment type="caution">
    <text evidence="1">The sequence shown here is derived from an EMBL/GenBank/DDBJ whole genome shotgun (WGS) entry which is preliminary data.</text>
</comment>
<protein>
    <submittedName>
        <fullName evidence="1">Uncharacterized protein</fullName>
    </submittedName>
</protein>